<sequence length="79" mass="8874">MANTVTVAVSFVFLSNKLLLEINQWNSGGKGKTEKKGVFLLRLTATAPRNVGNEFQFLILFQGKRNFLEEKEISKKIDG</sequence>
<dbReference type="AlphaFoldDB" id="A0A061G0R7"/>
<protein>
    <submittedName>
        <fullName evidence="2">Uncharacterized protein</fullName>
    </submittedName>
</protein>
<feature type="chain" id="PRO_5001598484" evidence="1">
    <location>
        <begin position="20"/>
        <end position="79"/>
    </location>
</feature>
<reference evidence="2 3" key="1">
    <citation type="journal article" date="2013" name="Genome Biol.">
        <title>The genome sequence of the most widely cultivated cacao type and its use to identify candidate genes regulating pod color.</title>
        <authorList>
            <person name="Motamayor J.C."/>
            <person name="Mockaitis K."/>
            <person name="Schmutz J."/>
            <person name="Haiminen N."/>
            <person name="Iii D.L."/>
            <person name="Cornejo O."/>
            <person name="Findley S.D."/>
            <person name="Zheng P."/>
            <person name="Utro F."/>
            <person name="Royaert S."/>
            <person name="Saski C."/>
            <person name="Jenkins J."/>
            <person name="Podicheti R."/>
            <person name="Zhao M."/>
            <person name="Scheffler B.E."/>
            <person name="Stack J.C."/>
            <person name="Feltus F.A."/>
            <person name="Mustiga G.M."/>
            <person name="Amores F."/>
            <person name="Phillips W."/>
            <person name="Marelli J.P."/>
            <person name="May G.D."/>
            <person name="Shapiro H."/>
            <person name="Ma J."/>
            <person name="Bustamante C.D."/>
            <person name="Schnell R.J."/>
            <person name="Main D."/>
            <person name="Gilbert D."/>
            <person name="Parida L."/>
            <person name="Kuhn D.N."/>
        </authorList>
    </citation>
    <scope>NUCLEOTIDE SEQUENCE [LARGE SCALE GENOMIC DNA]</scope>
    <source>
        <strain evidence="3">cv. Matina 1-6</strain>
    </source>
</reference>
<dbReference type="Gramene" id="EOY23146">
    <property type="protein sequence ID" value="EOY23146"/>
    <property type="gene ID" value="TCM_015134"/>
</dbReference>
<dbReference type="InParanoid" id="A0A061G0R7"/>
<dbReference type="HOGENOM" id="CLU_2610845_0_0_1"/>
<gene>
    <name evidence="2" type="ORF">TCM_015134</name>
</gene>
<organism evidence="2 3">
    <name type="scientific">Theobroma cacao</name>
    <name type="common">Cacao</name>
    <name type="synonym">Cocoa</name>
    <dbReference type="NCBI Taxonomy" id="3641"/>
    <lineage>
        <taxon>Eukaryota</taxon>
        <taxon>Viridiplantae</taxon>
        <taxon>Streptophyta</taxon>
        <taxon>Embryophyta</taxon>
        <taxon>Tracheophyta</taxon>
        <taxon>Spermatophyta</taxon>
        <taxon>Magnoliopsida</taxon>
        <taxon>eudicotyledons</taxon>
        <taxon>Gunneridae</taxon>
        <taxon>Pentapetalae</taxon>
        <taxon>rosids</taxon>
        <taxon>malvids</taxon>
        <taxon>Malvales</taxon>
        <taxon>Malvaceae</taxon>
        <taxon>Byttnerioideae</taxon>
        <taxon>Theobroma</taxon>
    </lineage>
</organism>
<proteinExistence type="predicted"/>
<accession>A0A061G0R7</accession>
<evidence type="ECO:0000313" key="3">
    <source>
        <dbReference type="Proteomes" id="UP000026915"/>
    </source>
</evidence>
<name>A0A061G0R7_THECC</name>
<evidence type="ECO:0000313" key="2">
    <source>
        <dbReference type="EMBL" id="EOY23146.1"/>
    </source>
</evidence>
<keyword evidence="3" id="KW-1185">Reference proteome</keyword>
<evidence type="ECO:0000256" key="1">
    <source>
        <dbReference type="SAM" id="SignalP"/>
    </source>
</evidence>
<dbReference type="EMBL" id="CM001881">
    <property type="protein sequence ID" value="EOY23146.1"/>
    <property type="molecule type" value="Genomic_DNA"/>
</dbReference>
<feature type="signal peptide" evidence="1">
    <location>
        <begin position="1"/>
        <end position="19"/>
    </location>
</feature>
<keyword evidence="1" id="KW-0732">Signal</keyword>
<dbReference type="Proteomes" id="UP000026915">
    <property type="component" value="Chromosome 3"/>
</dbReference>